<evidence type="ECO:0000313" key="2">
    <source>
        <dbReference type="Proteomes" id="UP000199073"/>
    </source>
</evidence>
<proteinExistence type="predicted"/>
<sequence length="99" mass="11362">MEQETKKEIDFFEAESAILDGKSNLHFLLLGLIQNEWEHNAESLSGAGNMVCQIKKQLEIVSDYLYQQRKKEFAHKKKDAPVNIHGNNLEQINGCCQNQ</sequence>
<evidence type="ECO:0000313" key="1">
    <source>
        <dbReference type="EMBL" id="SDP75947.1"/>
    </source>
</evidence>
<dbReference type="AlphaFoldDB" id="A0A1H0VBW6"/>
<dbReference type="EMBL" id="FNJI01000045">
    <property type="protein sequence ID" value="SDP75947.1"/>
    <property type="molecule type" value="Genomic_DNA"/>
</dbReference>
<name>A0A1H0VBW6_9BACT</name>
<dbReference type="RefSeq" id="WP_092225878.1">
    <property type="nucleotide sequence ID" value="NZ_FNJI01000045.1"/>
</dbReference>
<keyword evidence="2" id="KW-1185">Reference proteome</keyword>
<gene>
    <name evidence="1" type="ORF">SAMN05660330_03984</name>
</gene>
<organism evidence="1 2">
    <name type="scientific">Desulforhopalus singaporensis</name>
    <dbReference type="NCBI Taxonomy" id="91360"/>
    <lineage>
        <taxon>Bacteria</taxon>
        <taxon>Pseudomonadati</taxon>
        <taxon>Thermodesulfobacteriota</taxon>
        <taxon>Desulfobulbia</taxon>
        <taxon>Desulfobulbales</taxon>
        <taxon>Desulfocapsaceae</taxon>
        <taxon>Desulforhopalus</taxon>
    </lineage>
</organism>
<protein>
    <submittedName>
        <fullName evidence="1">Uncharacterized protein</fullName>
    </submittedName>
</protein>
<reference evidence="1 2" key="1">
    <citation type="submission" date="2016-10" db="EMBL/GenBank/DDBJ databases">
        <authorList>
            <person name="de Groot N.N."/>
        </authorList>
    </citation>
    <scope>NUCLEOTIDE SEQUENCE [LARGE SCALE GENOMIC DNA]</scope>
    <source>
        <strain evidence="1 2">DSM 12130</strain>
    </source>
</reference>
<dbReference type="Proteomes" id="UP000199073">
    <property type="component" value="Unassembled WGS sequence"/>
</dbReference>
<accession>A0A1H0VBW6</accession>